<evidence type="ECO:0000313" key="14">
    <source>
        <dbReference type="Proteomes" id="UP000198373"/>
    </source>
</evidence>
<keyword evidence="9" id="KW-0676">Redox-active center</keyword>
<dbReference type="GO" id="GO:0016020">
    <property type="term" value="C:membrane"/>
    <property type="evidence" value="ECO:0007669"/>
    <property type="project" value="UniProtKB-SubCell"/>
</dbReference>
<evidence type="ECO:0000256" key="3">
    <source>
        <dbReference type="ARBA" id="ARBA00022692"/>
    </source>
</evidence>
<evidence type="ECO:0000259" key="12">
    <source>
        <dbReference type="Pfam" id="PF07884"/>
    </source>
</evidence>
<keyword evidence="6" id="KW-0560">Oxidoreductase</keyword>
<keyword evidence="3 11" id="KW-0812">Transmembrane</keyword>
<dbReference type="EMBL" id="FZOO01000009">
    <property type="protein sequence ID" value="SNS84701.1"/>
    <property type="molecule type" value="Genomic_DNA"/>
</dbReference>
<evidence type="ECO:0000256" key="10">
    <source>
        <dbReference type="SAM" id="MobiDB-lite"/>
    </source>
</evidence>
<feature type="compositionally biased region" description="Gly residues" evidence="10">
    <location>
        <begin position="1"/>
        <end position="10"/>
    </location>
</feature>
<keyword evidence="8" id="KW-1015">Disulfide bond</keyword>
<dbReference type="Pfam" id="PF07884">
    <property type="entry name" value="VKOR"/>
    <property type="match status" value="1"/>
</dbReference>
<comment type="subcellular location">
    <subcellularLocation>
        <location evidence="1">Membrane</location>
        <topology evidence="1">Multi-pass membrane protein</topology>
    </subcellularLocation>
</comment>
<dbReference type="GO" id="GO:0048038">
    <property type="term" value="F:quinone binding"/>
    <property type="evidence" value="ECO:0007669"/>
    <property type="project" value="UniProtKB-KW"/>
</dbReference>
<reference evidence="14" key="1">
    <citation type="submission" date="2017-06" db="EMBL/GenBank/DDBJ databases">
        <authorList>
            <person name="Varghese N."/>
            <person name="Submissions S."/>
        </authorList>
    </citation>
    <scope>NUCLEOTIDE SEQUENCE [LARGE SCALE GENOMIC DNA]</scope>
    <source>
        <strain evidence="14">DSM 46839</strain>
    </source>
</reference>
<dbReference type="InterPro" id="IPR012932">
    <property type="entry name" value="VKOR"/>
</dbReference>
<dbReference type="RefSeq" id="WP_218822403.1">
    <property type="nucleotide sequence ID" value="NZ_FZOO01000009.1"/>
</dbReference>
<evidence type="ECO:0000256" key="6">
    <source>
        <dbReference type="ARBA" id="ARBA00023002"/>
    </source>
</evidence>
<keyword evidence="4" id="KW-0874">Quinone</keyword>
<evidence type="ECO:0000256" key="2">
    <source>
        <dbReference type="ARBA" id="ARBA00006214"/>
    </source>
</evidence>
<dbReference type="AlphaFoldDB" id="A0A239HTV5"/>
<evidence type="ECO:0000256" key="5">
    <source>
        <dbReference type="ARBA" id="ARBA00022989"/>
    </source>
</evidence>
<comment type="similarity">
    <text evidence="2">Belongs to the VKOR family.</text>
</comment>
<evidence type="ECO:0000256" key="8">
    <source>
        <dbReference type="ARBA" id="ARBA00023157"/>
    </source>
</evidence>
<proteinExistence type="inferred from homology"/>
<feature type="region of interest" description="Disordered" evidence="10">
    <location>
        <begin position="1"/>
        <end position="26"/>
    </location>
</feature>
<evidence type="ECO:0000256" key="11">
    <source>
        <dbReference type="SAM" id="Phobius"/>
    </source>
</evidence>
<dbReference type="InterPro" id="IPR038354">
    <property type="entry name" value="VKOR_sf"/>
</dbReference>
<feature type="transmembrane region" description="Helical" evidence="11">
    <location>
        <begin position="36"/>
        <end position="57"/>
    </location>
</feature>
<keyword evidence="14" id="KW-1185">Reference proteome</keyword>
<organism evidence="13 14">
    <name type="scientific">Geodermatophilus pulveris</name>
    <dbReference type="NCBI Taxonomy" id="1564159"/>
    <lineage>
        <taxon>Bacteria</taxon>
        <taxon>Bacillati</taxon>
        <taxon>Actinomycetota</taxon>
        <taxon>Actinomycetes</taxon>
        <taxon>Geodermatophilales</taxon>
        <taxon>Geodermatophilaceae</taxon>
        <taxon>Geodermatophilus</taxon>
    </lineage>
</organism>
<sequence length="179" mass="18750">MRPRPGGVGRPGSAAAERVSDDLRRGSGAHLEQRRWIAGLSTLASAALGVVGLYQFGVLRRVPEPPLPGLGADAVDASGEAYQLLRTPDAALGLLSAGVTLALAGMGDRDRARDTPWVPLALAAKTAADAAGGVYLFAEQVTRHRRVCSWCTVAALAQLATLPLAVPEARAALRRLRER</sequence>
<name>A0A239HTV5_9ACTN</name>
<dbReference type="Proteomes" id="UP000198373">
    <property type="component" value="Unassembled WGS sequence"/>
</dbReference>
<keyword evidence="5 11" id="KW-1133">Transmembrane helix</keyword>
<keyword evidence="7 11" id="KW-0472">Membrane</keyword>
<protein>
    <submittedName>
        <fullName evidence="13">Uncharacterized membrane protein</fullName>
    </submittedName>
</protein>
<feature type="domain" description="Vitamin K epoxide reductase" evidence="12">
    <location>
        <begin position="36"/>
        <end position="165"/>
    </location>
</feature>
<dbReference type="Gene3D" id="1.20.1440.130">
    <property type="entry name" value="VKOR domain"/>
    <property type="match status" value="1"/>
</dbReference>
<evidence type="ECO:0000313" key="13">
    <source>
        <dbReference type="EMBL" id="SNS84701.1"/>
    </source>
</evidence>
<accession>A0A239HTV5</accession>
<evidence type="ECO:0000256" key="7">
    <source>
        <dbReference type="ARBA" id="ARBA00023136"/>
    </source>
</evidence>
<evidence type="ECO:0000256" key="4">
    <source>
        <dbReference type="ARBA" id="ARBA00022719"/>
    </source>
</evidence>
<evidence type="ECO:0000256" key="1">
    <source>
        <dbReference type="ARBA" id="ARBA00004141"/>
    </source>
</evidence>
<dbReference type="GO" id="GO:0016491">
    <property type="term" value="F:oxidoreductase activity"/>
    <property type="evidence" value="ECO:0007669"/>
    <property type="project" value="UniProtKB-KW"/>
</dbReference>
<evidence type="ECO:0000256" key="9">
    <source>
        <dbReference type="ARBA" id="ARBA00023284"/>
    </source>
</evidence>
<gene>
    <name evidence="13" type="ORF">SAMN06893096_10937</name>
</gene>